<proteinExistence type="predicted"/>
<dbReference type="eggNOG" id="ENOG5034CAV">
    <property type="taxonomic scope" value="Bacteria"/>
</dbReference>
<reference evidence="1 2" key="2">
    <citation type="submission" date="2012-06" db="EMBL/GenBank/DDBJ databases">
        <authorList>
            <person name="Fiebig A."/>
        </authorList>
    </citation>
    <scope>NUCLEOTIDE SEQUENCE [LARGE SCALE GENOMIC DNA]</scope>
    <source>
        <strain evidence="1 2">DFL-43</strain>
    </source>
</reference>
<comment type="caution">
    <text evidence="1">The sequence shown here is derived from an EMBL/GenBank/DDBJ whole genome shotgun (WGS) entry which is preliminary data.</text>
</comment>
<name>A9DAN9_HOEPD</name>
<keyword evidence="2" id="KW-1185">Reference proteome</keyword>
<reference evidence="1 2" key="1">
    <citation type="submission" date="2007-10" db="EMBL/GenBank/DDBJ databases">
        <authorList>
            <person name="Wagner-Dobler I."/>
            <person name="Ferriera S."/>
            <person name="Johnson J."/>
            <person name="Kravitz S."/>
            <person name="Beeson K."/>
            <person name="Sutton G."/>
            <person name="Rogers Y.-H."/>
            <person name="Friedman R."/>
            <person name="Frazier M."/>
            <person name="Venter J.C."/>
        </authorList>
    </citation>
    <scope>NUCLEOTIDE SEQUENCE [LARGE SCALE GENOMIC DNA]</scope>
    <source>
        <strain evidence="1 2">DFL-43</strain>
    </source>
</reference>
<dbReference type="Proteomes" id="UP000004291">
    <property type="component" value="Chromosome"/>
</dbReference>
<organism evidence="1 2">
    <name type="scientific">Hoeflea phototrophica (strain DSM 17068 / NCIMB 14078 / DFL-43)</name>
    <dbReference type="NCBI Taxonomy" id="411684"/>
    <lineage>
        <taxon>Bacteria</taxon>
        <taxon>Pseudomonadati</taxon>
        <taxon>Pseudomonadota</taxon>
        <taxon>Alphaproteobacteria</taxon>
        <taxon>Hyphomicrobiales</taxon>
        <taxon>Rhizobiaceae</taxon>
        <taxon>Hoeflea</taxon>
    </lineage>
</organism>
<sequence length="165" mass="17242">METEQVPPQNAATPPYGGRQFIGPRLPLPADPAALAARPGDYISKTAHAVQTGSQRASPAPISLDLMELELALDPDEINGHGFCEAVRDAAKASGAEFLFDLPASGLIGDAQRIAVICLSRKDGGRFGLVLLSPEGDRATAVEPGPETAGLVQFAKAFLAVLERL</sequence>
<gene>
    <name evidence="1" type="ORF">HPDFL43_03661</name>
</gene>
<evidence type="ECO:0000313" key="1">
    <source>
        <dbReference type="EMBL" id="EDQ32609.1"/>
    </source>
</evidence>
<dbReference type="HOGENOM" id="CLU_1608600_0_0_5"/>
<dbReference type="OrthoDB" id="7907761at2"/>
<evidence type="ECO:0000313" key="2">
    <source>
        <dbReference type="Proteomes" id="UP000004291"/>
    </source>
</evidence>
<dbReference type="EMBL" id="ABIA03000002">
    <property type="protein sequence ID" value="EDQ32609.1"/>
    <property type="molecule type" value="Genomic_DNA"/>
</dbReference>
<accession>A9DAN9</accession>
<dbReference type="RefSeq" id="WP_007196523.1">
    <property type="nucleotide sequence ID" value="NZ_CM002917.1"/>
</dbReference>
<dbReference type="AlphaFoldDB" id="A9DAN9"/>
<protein>
    <submittedName>
        <fullName evidence="1">Uncharacterized protein</fullName>
    </submittedName>
</protein>